<dbReference type="InterPro" id="IPR029063">
    <property type="entry name" value="SAM-dependent_MTases_sf"/>
</dbReference>
<dbReference type="CDD" id="cd02440">
    <property type="entry name" value="AdoMet_MTases"/>
    <property type="match status" value="1"/>
</dbReference>
<proteinExistence type="predicted"/>
<dbReference type="PANTHER" id="PTHR43861:SF6">
    <property type="entry name" value="METHYLTRANSFERASE TYPE 11"/>
    <property type="match status" value="1"/>
</dbReference>
<dbReference type="EMBL" id="MEUB01000013">
    <property type="protein sequence ID" value="OGC24002.1"/>
    <property type="molecule type" value="Genomic_DNA"/>
</dbReference>
<comment type="caution">
    <text evidence="1">The sequence shown here is derived from an EMBL/GenBank/DDBJ whole genome shotgun (WGS) entry which is preliminary data.</text>
</comment>
<accession>A0A1F4SU89</accession>
<sequence>MSCAKNYNYWIFRKIKPYIGSSVLEIGCGIGNFTEFLTDLEGLTCLDMIEECITRSKLKFHKHNNIKYIHGDFLDKTILSEVSEAGYDTIICLNVLEHIEKDRDALKKMFSLLKKGGNLILIVPALWQIYGSLDQSLGHIKRYNKKPLSQLLACAGFKNTYLEYFNSIGILGWYINGRILKRKEMSLAQALIYDKLFIPVIAKIESFVSPPFGMSLLAISRKE</sequence>
<evidence type="ECO:0008006" key="3">
    <source>
        <dbReference type="Google" id="ProtNLM"/>
    </source>
</evidence>
<dbReference type="AlphaFoldDB" id="A0A1F4SU89"/>
<dbReference type="SUPFAM" id="SSF53335">
    <property type="entry name" value="S-adenosyl-L-methionine-dependent methyltransferases"/>
    <property type="match status" value="1"/>
</dbReference>
<protein>
    <recommendedName>
        <fullName evidence="3">Methyltransferase type 12 domain-containing protein</fullName>
    </recommendedName>
</protein>
<organism evidence="1 2">
    <name type="scientific">candidate division WOR-1 bacterium RIFOXYB2_FULL_37_13</name>
    <dbReference type="NCBI Taxonomy" id="1802579"/>
    <lineage>
        <taxon>Bacteria</taxon>
        <taxon>Bacillati</taxon>
        <taxon>Saganbacteria</taxon>
    </lineage>
</organism>
<dbReference type="STRING" id="1802579.A2310_05610"/>
<reference evidence="1 2" key="1">
    <citation type="journal article" date="2016" name="Nat. Commun.">
        <title>Thousands of microbial genomes shed light on interconnected biogeochemical processes in an aquifer system.</title>
        <authorList>
            <person name="Anantharaman K."/>
            <person name="Brown C.T."/>
            <person name="Hug L.A."/>
            <person name="Sharon I."/>
            <person name="Castelle C.J."/>
            <person name="Probst A.J."/>
            <person name="Thomas B.C."/>
            <person name="Singh A."/>
            <person name="Wilkins M.J."/>
            <person name="Karaoz U."/>
            <person name="Brodie E.L."/>
            <person name="Williams K.H."/>
            <person name="Hubbard S.S."/>
            <person name="Banfield J.F."/>
        </authorList>
    </citation>
    <scope>NUCLEOTIDE SEQUENCE [LARGE SCALE GENOMIC DNA]</scope>
</reference>
<dbReference type="Pfam" id="PF13489">
    <property type="entry name" value="Methyltransf_23"/>
    <property type="match status" value="1"/>
</dbReference>
<gene>
    <name evidence="1" type="ORF">A2310_05610</name>
</gene>
<dbReference type="Proteomes" id="UP000178417">
    <property type="component" value="Unassembled WGS sequence"/>
</dbReference>
<dbReference type="Gene3D" id="3.40.50.150">
    <property type="entry name" value="Vaccinia Virus protein VP39"/>
    <property type="match status" value="1"/>
</dbReference>
<evidence type="ECO:0000313" key="2">
    <source>
        <dbReference type="Proteomes" id="UP000178417"/>
    </source>
</evidence>
<dbReference type="PANTHER" id="PTHR43861">
    <property type="entry name" value="TRANS-ACONITATE 2-METHYLTRANSFERASE-RELATED"/>
    <property type="match status" value="1"/>
</dbReference>
<name>A0A1F4SU89_UNCSA</name>
<evidence type="ECO:0000313" key="1">
    <source>
        <dbReference type="EMBL" id="OGC24002.1"/>
    </source>
</evidence>